<evidence type="ECO:0000256" key="3">
    <source>
        <dbReference type="ARBA" id="ARBA00022475"/>
    </source>
</evidence>
<keyword evidence="10" id="KW-1185">Reference proteome</keyword>
<dbReference type="OrthoDB" id="5297408at2"/>
<dbReference type="STRING" id="375574.GCA_001418035_01585"/>
<dbReference type="InterPro" id="IPR026034">
    <property type="entry name" value="MreD_proteobac"/>
</dbReference>
<evidence type="ECO:0000256" key="2">
    <source>
        <dbReference type="ARBA" id="ARBA00007776"/>
    </source>
</evidence>
<dbReference type="GO" id="GO:0005886">
    <property type="term" value="C:plasma membrane"/>
    <property type="evidence" value="ECO:0007669"/>
    <property type="project" value="UniProtKB-SubCell"/>
</dbReference>
<comment type="similarity">
    <text evidence="2">Belongs to the MreD family.</text>
</comment>
<evidence type="ECO:0000256" key="4">
    <source>
        <dbReference type="ARBA" id="ARBA00022692"/>
    </source>
</evidence>
<keyword evidence="4 8" id="KW-0812">Transmembrane</keyword>
<dbReference type="Proteomes" id="UP000243535">
    <property type="component" value="Unassembled WGS sequence"/>
</dbReference>
<gene>
    <name evidence="9" type="ORF">Ga0061063_1793</name>
</gene>
<evidence type="ECO:0000256" key="5">
    <source>
        <dbReference type="ARBA" id="ARBA00022960"/>
    </source>
</evidence>
<proteinExistence type="inferred from homology"/>
<dbReference type="PANTHER" id="PTHR37484">
    <property type="entry name" value="ROD SHAPE-DETERMINING PROTEIN MRED"/>
    <property type="match status" value="1"/>
</dbReference>
<feature type="transmembrane region" description="Helical" evidence="8">
    <location>
        <begin position="101"/>
        <end position="123"/>
    </location>
</feature>
<evidence type="ECO:0000256" key="8">
    <source>
        <dbReference type="SAM" id="Phobius"/>
    </source>
</evidence>
<evidence type="ECO:0000313" key="10">
    <source>
        <dbReference type="Proteomes" id="UP000243535"/>
    </source>
</evidence>
<evidence type="ECO:0000313" key="9">
    <source>
        <dbReference type="EMBL" id="CUA83536.1"/>
    </source>
</evidence>
<keyword evidence="7 8" id="KW-0472">Membrane</keyword>
<accession>A0A0K6GXT3</accession>
<keyword evidence="6 8" id="KW-1133">Transmembrane helix</keyword>
<evidence type="ECO:0000256" key="1">
    <source>
        <dbReference type="ARBA" id="ARBA00004651"/>
    </source>
</evidence>
<evidence type="ECO:0000256" key="7">
    <source>
        <dbReference type="ARBA" id="ARBA00023136"/>
    </source>
</evidence>
<reference evidence="10" key="1">
    <citation type="submission" date="2015-08" db="EMBL/GenBank/DDBJ databases">
        <authorList>
            <person name="Varghese N."/>
        </authorList>
    </citation>
    <scope>NUCLEOTIDE SEQUENCE [LARGE SCALE GENOMIC DNA]</scope>
    <source>
        <strain evidence="10">DSM 17901</strain>
    </source>
</reference>
<organism evidence="9 10">
    <name type="scientific">Gulbenkiania indica</name>
    <dbReference type="NCBI Taxonomy" id="375574"/>
    <lineage>
        <taxon>Bacteria</taxon>
        <taxon>Pseudomonadati</taxon>
        <taxon>Pseudomonadota</taxon>
        <taxon>Betaproteobacteria</taxon>
        <taxon>Neisseriales</taxon>
        <taxon>Chromobacteriaceae</taxon>
        <taxon>Gulbenkiania</taxon>
    </lineage>
</organism>
<dbReference type="Pfam" id="PF04093">
    <property type="entry name" value="MreD"/>
    <property type="match status" value="1"/>
</dbReference>
<dbReference type="PANTHER" id="PTHR37484:SF1">
    <property type="entry name" value="ROD SHAPE-DETERMINING PROTEIN MRED"/>
    <property type="match status" value="1"/>
</dbReference>
<dbReference type="RefSeq" id="WP_054285276.1">
    <property type="nucleotide sequence ID" value="NZ_CYHA01000003.1"/>
</dbReference>
<keyword evidence="5" id="KW-0133">Cell shape</keyword>
<sequence>MALDRPHELLKPVKRRFIALTFFLGLLVELIPLPAGSTRWLPDLIGLVLLYWVINQPRRVGVGTAFFVGLIADVATAGLFGQHALAYSLTAYFALKRQRQLVMFTLGQQALAVGGLLFANQLIMMLARLLTGSAFIGFSYFLPPVIGILLWPLLTKLLLLPYRQHTA</sequence>
<dbReference type="EMBL" id="CYHA01000003">
    <property type="protein sequence ID" value="CUA83536.1"/>
    <property type="molecule type" value="Genomic_DNA"/>
</dbReference>
<feature type="transmembrane region" description="Helical" evidence="8">
    <location>
        <begin position="60"/>
        <end position="80"/>
    </location>
</feature>
<feature type="transmembrane region" description="Helical" evidence="8">
    <location>
        <begin position="129"/>
        <end position="154"/>
    </location>
</feature>
<name>A0A0K6GXT3_9NEIS</name>
<dbReference type="InterPro" id="IPR007227">
    <property type="entry name" value="Cell_shape_determining_MreD"/>
</dbReference>
<evidence type="ECO:0000256" key="6">
    <source>
        <dbReference type="ARBA" id="ARBA00022989"/>
    </source>
</evidence>
<dbReference type="PIRSF" id="PIRSF018472">
    <property type="entry name" value="MreD_proteobac"/>
    <property type="match status" value="1"/>
</dbReference>
<dbReference type="NCBIfam" id="TIGR03426">
    <property type="entry name" value="shape_MreD"/>
    <property type="match status" value="1"/>
</dbReference>
<protein>
    <submittedName>
        <fullName evidence="9">Rod shape-determining protein MreD</fullName>
    </submittedName>
</protein>
<dbReference type="AlphaFoldDB" id="A0A0K6GXT3"/>
<dbReference type="GO" id="GO:0008360">
    <property type="term" value="P:regulation of cell shape"/>
    <property type="evidence" value="ECO:0007669"/>
    <property type="project" value="UniProtKB-KW"/>
</dbReference>
<comment type="subcellular location">
    <subcellularLocation>
        <location evidence="1">Cell membrane</location>
        <topology evidence="1">Multi-pass membrane protein</topology>
    </subcellularLocation>
</comment>
<keyword evidence="3" id="KW-1003">Cell membrane</keyword>